<name>A0A923LS20_9FIRM</name>
<evidence type="ECO:0000259" key="4">
    <source>
        <dbReference type="Pfam" id="PF06925"/>
    </source>
</evidence>
<dbReference type="SUPFAM" id="SSF53756">
    <property type="entry name" value="UDP-Glycosyltransferase/glycogen phosphorylase"/>
    <property type="match status" value="1"/>
</dbReference>
<dbReference type="RefSeq" id="WP_186867699.1">
    <property type="nucleotide sequence ID" value="NZ_JACOPH010000017.1"/>
</dbReference>
<dbReference type="GO" id="GO:0016020">
    <property type="term" value="C:membrane"/>
    <property type="evidence" value="ECO:0007669"/>
    <property type="project" value="GOC"/>
</dbReference>
<dbReference type="PANTHER" id="PTHR43025">
    <property type="entry name" value="MONOGALACTOSYLDIACYLGLYCEROL SYNTHASE"/>
    <property type="match status" value="1"/>
</dbReference>
<comment type="caution">
    <text evidence="5">The sequence shown here is derived from an EMBL/GenBank/DDBJ whole genome shotgun (WGS) entry which is preliminary data.</text>
</comment>
<keyword evidence="2" id="KW-0328">Glycosyltransferase</keyword>
<dbReference type="PANTHER" id="PTHR43025:SF3">
    <property type="entry name" value="MONOGALACTOSYLDIACYLGLYCEROL SYNTHASE 1, CHLOROPLASTIC"/>
    <property type="match status" value="1"/>
</dbReference>
<organism evidence="5 6">
    <name type="scientific">Roseburia zhanii</name>
    <dbReference type="NCBI Taxonomy" id="2763064"/>
    <lineage>
        <taxon>Bacteria</taxon>
        <taxon>Bacillati</taxon>
        <taxon>Bacillota</taxon>
        <taxon>Clostridia</taxon>
        <taxon>Lachnospirales</taxon>
        <taxon>Lachnospiraceae</taxon>
        <taxon>Roseburia</taxon>
    </lineage>
</organism>
<evidence type="ECO:0000313" key="5">
    <source>
        <dbReference type="EMBL" id="MBC5715290.1"/>
    </source>
</evidence>
<dbReference type="Pfam" id="PF06925">
    <property type="entry name" value="MGDG_synth"/>
    <property type="match status" value="1"/>
</dbReference>
<dbReference type="GO" id="GO:0016758">
    <property type="term" value="F:hexosyltransferase activity"/>
    <property type="evidence" value="ECO:0007669"/>
    <property type="project" value="InterPro"/>
</dbReference>
<dbReference type="Proteomes" id="UP000606720">
    <property type="component" value="Unassembled WGS sequence"/>
</dbReference>
<dbReference type="InterPro" id="IPR050519">
    <property type="entry name" value="Glycosyltransf_28_UgtP"/>
</dbReference>
<comment type="similarity">
    <text evidence="1">Belongs to the glycosyltransferase 28 family.</text>
</comment>
<keyword evidence="3" id="KW-0808">Transferase</keyword>
<protein>
    <recommendedName>
        <fullName evidence="4">Diacylglycerol glucosyltransferase N-terminal domain-containing protein</fullName>
    </recommendedName>
</protein>
<dbReference type="AlphaFoldDB" id="A0A923LS20"/>
<dbReference type="EMBL" id="JACOPH010000017">
    <property type="protein sequence ID" value="MBC5715290.1"/>
    <property type="molecule type" value="Genomic_DNA"/>
</dbReference>
<reference evidence="5" key="1">
    <citation type="submission" date="2020-08" db="EMBL/GenBank/DDBJ databases">
        <title>Genome public.</title>
        <authorList>
            <person name="Liu C."/>
            <person name="Sun Q."/>
        </authorList>
    </citation>
    <scope>NUCLEOTIDE SEQUENCE</scope>
    <source>
        <strain evidence="5">BX1005</strain>
    </source>
</reference>
<accession>A0A923LS20</accession>
<evidence type="ECO:0000313" key="6">
    <source>
        <dbReference type="Proteomes" id="UP000606720"/>
    </source>
</evidence>
<evidence type="ECO:0000256" key="3">
    <source>
        <dbReference type="ARBA" id="ARBA00022679"/>
    </source>
</evidence>
<sequence length="373" mass="41197">MEALILSCGTGGGHNSAGIAVKEELLLRGHHVTMLNPYTLYQNSLAKRVDKTYINIAQHAPKVFGAIYRAGNLYRRLPGHSPVYYANGHMAEIVRKFLEEHPVDIIIMPHIFPAEILTYLREHDVAIPKTILISTDYTCIPFVEECLCDACIVPSEKLISEFCGWGIKKEQMYPFGIPVRKCFHSEISKSDAKKALHLDEDKRYLLISGGSIGAGKLKETLNILCEITKGTPYCLIVICGNNASLYKNLEHYQSEYVTILGQTNDMALYLRACEVFFTKPGGLSTTEAAVMEVPLVLLPPIPGCESKNLRFFTENGIAVKAELSADGLRKILALSESASACDKMCRSQRNVISKDAAENICDLAETLCDSASE</sequence>
<dbReference type="Gene3D" id="3.40.50.2000">
    <property type="entry name" value="Glycogen Phosphorylase B"/>
    <property type="match status" value="1"/>
</dbReference>
<proteinExistence type="inferred from homology"/>
<dbReference type="GO" id="GO:0009247">
    <property type="term" value="P:glycolipid biosynthetic process"/>
    <property type="evidence" value="ECO:0007669"/>
    <property type="project" value="InterPro"/>
</dbReference>
<evidence type="ECO:0000256" key="1">
    <source>
        <dbReference type="ARBA" id="ARBA00006962"/>
    </source>
</evidence>
<keyword evidence="6" id="KW-1185">Reference proteome</keyword>
<gene>
    <name evidence="5" type="ORF">H8S17_13970</name>
</gene>
<dbReference type="InterPro" id="IPR009695">
    <property type="entry name" value="Diacylglyc_glucosyltr_N"/>
</dbReference>
<feature type="domain" description="Diacylglycerol glucosyltransferase N-terminal" evidence="4">
    <location>
        <begin position="14"/>
        <end position="179"/>
    </location>
</feature>
<evidence type="ECO:0000256" key="2">
    <source>
        <dbReference type="ARBA" id="ARBA00022676"/>
    </source>
</evidence>